<gene>
    <name evidence="10" type="ORF">E6C55_01095</name>
</gene>
<dbReference type="InterPro" id="IPR036950">
    <property type="entry name" value="PBP_transglycosylase"/>
</dbReference>
<evidence type="ECO:0000256" key="8">
    <source>
        <dbReference type="ARBA" id="ARBA00023316"/>
    </source>
</evidence>
<evidence type="ECO:0000259" key="9">
    <source>
        <dbReference type="Pfam" id="PF00912"/>
    </source>
</evidence>
<keyword evidence="3" id="KW-0812">Transmembrane</keyword>
<keyword evidence="4" id="KW-0133">Cell shape</keyword>
<comment type="subcellular location">
    <subcellularLocation>
        <location evidence="1">Membrane</location>
    </subcellularLocation>
</comment>
<dbReference type="GO" id="GO:0016020">
    <property type="term" value="C:membrane"/>
    <property type="evidence" value="ECO:0007669"/>
    <property type="project" value="UniProtKB-SubCell"/>
</dbReference>
<evidence type="ECO:0000256" key="1">
    <source>
        <dbReference type="ARBA" id="ARBA00004370"/>
    </source>
</evidence>
<keyword evidence="2" id="KW-0808">Transferase</keyword>
<dbReference type="EMBL" id="SSOB01000001">
    <property type="protein sequence ID" value="THF84607.1"/>
    <property type="molecule type" value="Genomic_DNA"/>
</dbReference>
<dbReference type="PANTHER" id="PTHR32282:SF27">
    <property type="entry name" value="PENICILLIN-BINDING PROTEIN 1A"/>
    <property type="match status" value="1"/>
</dbReference>
<dbReference type="GO" id="GO:0071555">
    <property type="term" value="P:cell wall organization"/>
    <property type="evidence" value="ECO:0007669"/>
    <property type="project" value="UniProtKB-KW"/>
</dbReference>
<dbReference type="SUPFAM" id="SSF53955">
    <property type="entry name" value="Lysozyme-like"/>
    <property type="match status" value="1"/>
</dbReference>
<dbReference type="RefSeq" id="WP_136367922.1">
    <property type="nucleotide sequence ID" value="NZ_SSOB01000001.1"/>
</dbReference>
<evidence type="ECO:0000256" key="3">
    <source>
        <dbReference type="ARBA" id="ARBA00022692"/>
    </source>
</evidence>
<organism evidence="10 11">
    <name type="scientific">Cohnella fermenti</name>
    <dbReference type="NCBI Taxonomy" id="2565925"/>
    <lineage>
        <taxon>Bacteria</taxon>
        <taxon>Bacillati</taxon>
        <taxon>Bacillota</taxon>
        <taxon>Bacilli</taxon>
        <taxon>Bacillales</taxon>
        <taxon>Paenibacillaceae</taxon>
        <taxon>Cohnella</taxon>
    </lineage>
</organism>
<sequence>MFVKLITLIALFFYKEQWEILYIRARRKYSKNLDGNKRMFPYLLIETLIIAEDKRFYKHYGFDPIAIVRALQRIIFYKKLEGASTITQQLVRTLLNDKEITIKRKVREIFLSVLLEVKLSKTIISELYLYEAYFGWKMNGIQEACLRKNYNIWDLNLEQSIALIARLKYPEPRFLSDEQEKKINQRESYLIRQLKTWKESNHG</sequence>
<keyword evidence="7" id="KW-0472">Membrane</keyword>
<keyword evidence="5" id="KW-0573">Peptidoglycan synthesis</keyword>
<dbReference type="GO" id="GO:0008955">
    <property type="term" value="F:peptidoglycan glycosyltransferase activity"/>
    <property type="evidence" value="ECO:0007669"/>
    <property type="project" value="TreeGrafter"/>
</dbReference>
<comment type="caution">
    <text evidence="10">The sequence shown here is derived from an EMBL/GenBank/DDBJ whole genome shotgun (WGS) entry which is preliminary data.</text>
</comment>
<dbReference type="OrthoDB" id="9766909at2"/>
<evidence type="ECO:0000313" key="11">
    <source>
        <dbReference type="Proteomes" id="UP000310636"/>
    </source>
</evidence>
<dbReference type="GO" id="GO:0009252">
    <property type="term" value="P:peptidoglycan biosynthetic process"/>
    <property type="evidence" value="ECO:0007669"/>
    <property type="project" value="UniProtKB-KW"/>
</dbReference>
<protein>
    <recommendedName>
        <fullName evidence="9">Glycosyl transferase family 51 domain-containing protein</fullName>
    </recommendedName>
</protein>
<evidence type="ECO:0000256" key="5">
    <source>
        <dbReference type="ARBA" id="ARBA00022984"/>
    </source>
</evidence>
<dbReference type="PANTHER" id="PTHR32282">
    <property type="entry name" value="BINDING PROTEIN TRANSPEPTIDASE, PUTATIVE-RELATED"/>
    <property type="match status" value="1"/>
</dbReference>
<keyword evidence="6" id="KW-1133">Transmembrane helix</keyword>
<dbReference type="Gene3D" id="1.10.3810.10">
    <property type="entry name" value="Biosynthetic peptidoglycan transglycosylase-like"/>
    <property type="match status" value="1"/>
</dbReference>
<evidence type="ECO:0000256" key="2">
    <source>
        <dbReference type="ARBA" id="ARBA00022679"/>
    </source>
</evidence>
<reference evidence="10 11" key="1">
    <citation type="submission" date="2019-04" db="EMBL/GenBank/DDBJ databases">
        <title>Cohnella sp. nov. isolated from preserved vegetables.</title>
        <authorList>
            <person name="Lin S.-Y."/>
            <person name="Hung M.-H."/>
            <person name="Young C.-C."/>
        </authorList>
    </citation>
    <scope>NUCLEOTIDE SEQUENCE [LARGE SCALE GENOMIC DNA]</scope>
    <source>
        <strain evidence="10 11">CC-MHH1044</strain>
    </source>
</reference>
<dbReference type="InterPro" id="IPR001264">
    <property type="entry name" value="Glyco_trans_51"/>
</dbReference>
<dbReference type="Proteomes" id="UP000310636">
    <property type="component" value="Unassembled WGS sequence"/>
</dbReference>
<dbReference type="InterPro" id="IPR050396">
    <property type="entry name" value="Glycosyltr_51/Transpeptidase"/>
</dbReference>
<dbReference type="Pfam" id="PF00912">
    <property type="entry name" value="Transgly"/>
    <property type="match status" value="1"/>
</dbReference>
<evidence type="ECO:0000256" key="4">
    <source>
        <dbReference type="ARBA" id="ARBA00022960"/>
    </source>
</evidence>
<evidence type="ECO:0000313" key="10">
    <source>
        <dbReference type="EMBL" id="THF84607.1"/>
    </source>
</evidence>
<dbReference type="GO" id="GO:0008360">
    <property type="term" value="P:regulation of cell shape"/>
    <property type="evidence" value="ECO:0007669"/>
    <property type="project" value="UniProtKB-KW"/>
</dbReference>
<evidence type="ECO:0000256" key="7">
    <source>
        <dbReference type="ARBA" id="ARBA00023136"/>
    </source>
</evidence>
<feature type="domain" description="Glycosyl transferase family 51" evidence="9">
    <location>
        <begin position="39"/>
        <end position="194"/>
    </location>
</feature>
<dbReference type="GO" id="GO:0030288">
    <property type="term" value="C:outer membrane-bounded periplasmic space"/>
    <property type="evidence" value="ECO:0007669"/>
    <property type="project" value="TreeGrafter"/>
</dbReference>
<dbReference type="AlphaFoldDB" id="A0A4S4CA19"/>
<keyword evidence="11" id="KW-1185">Reference proteome</keyword>
<keyword evidence="8" id="KW-0961">Cell wall biogenesis/degradation</keyword>
<evidence type="ECO:0000256" key="6">
    <source>
        <dbReference type="ARBA" id="ARBA00022989"/>
    </source>
</evidence>
<accession>A0A4S4CA19</accession>
<dbReference type="InterPro" id="IPR023346">
    <property type="entry name" value="Lysozyme-like_dom_sf"/>
</dbReference>
<proteinExistence type="predicted"/>
<name>A0A4S4CA19_9BACL</name>